<protein>
    <submittedName>
        <fullName evidence="2">Uncharacterized protein</fullName>
    </submittedName>
</protein>
<dbReference type="Proteomes" id="UP000002640">
    <property type="component" value="Unassembled WGS sequence"/>
</dbReference>
<dbReference type="GeneID" id="20644048"/>
<dbReference type="EMBL" id="JH159157">
    <property type="protein sequence ID" value="EGZ11707.1"/>
    <property type="molecule type" value="Genomic_DNA"/>
</dbReference>
<reference evidence="2 3" key="1">
    <citation type="journal article" date="2006" name="Science">
        <title>Phytophthora genome sequences uncover evolutionary origins and mechanisms of pathogenesis.</title>
        <authorList>
            <person name="Tyler B.M."/>
            <person name="Tripathy S."/>
            <person name="Zhang X."/>
            <person name="Dehal P."/>
            <person name="Jiang R.H."/>
            <person name="Aerts A."/>
            <person name="Arredondo F.D."/>
            <person name="Baxter L."/>
            <person name="Bensasson D."/>
            <person name="Beynon J.L."/>
            <person name="Chapman J."/>
            <person name="Damasceno C.M."/>
            <person name="Dorrance A.E."/>
            <person name="Dou D."/>
            <person name="Dickerman A.W."/>
            <person name="Dubchak I.L."/>
            <person name="Garbelotto M."/>
            <person name="Gijzen M."/>
            <person name="Gordon S.G."/>
            <person name="Govers F."/>
            <person name="Grunwald N.J."/>
            <person name="Huang W."/>
            <person name="Ivors K.L."/>
            <person name="Jones R.W."/>
            <person name="Kamoun S."/>
            <person name="Krampis K."/>
            <person name="Lamour K.H."/>
            <person name="Lee M.K."/>
            <person name="McDonald W.H."/>
            <person name="Medina M."/>
            <person name="Meijer H.J."/>
            <person name="Nordberg E.K."/>
            <person name="Maclean D.J."/>
            <person name="Ospina-Giraldo M.D."/>
            <person name="Morris P.F."/>
            <person name="Phuntumart V."/>
            <person name="Putnam N.H."/>
            <person name="Rash S."/>
            <person name="Rose J.K."/>
            <person name="Sakihama Y."/>
            <person name="Salamov A.A."/>
            <person name="Savidor A."/>
            <person name="Scheuring C.F."/>
            <person name="Smith B.M."/>
            <person name="Sobral B.W."/>
            <person name="Terry A."/>
            <person name="Torto-Alalibo T.A."/>
            <person name="Win J."/>
            <person name="Xu Z."/>
            <person name="Zhang H."/>
            <person name="Grigoriev I.V."/>
            <person name="Rokhsar D.S."/>
            <person name="Boore J.L."/>
        </authorList>
    </citation>
    <scope>NUCLEOTIDE SEQUENCE [LARGE SCALE GENOMIC DNA]</scope>
    <source>
        <strain evidence="2 3">P6497</strain>
    </source>
</reference>
<organism evidence="2 3">
    <name type="scientific">Phytophthora sojae (strain P6497)</name>
    <name type="common">Soybean stem and root rot agent</name>
    <name type="synonym">Phytophthora megasperma f. sp. glycines</name>
    <dbReference type="NCBI Taxonomy" id="1094619"/>
    <lineage>
        <taxon>Eukaryota</taxon>
        <taxon>Sar</taxon>
        <taxon>Stramenopiles</taxon>
        <taxon>Oomycota</taxon>
        <taxon>Peronosporomycetes</taxon>
        <taxon>Peronosporales</taxon>
        <taxon>Peronosporaceae</taxon>
        <taxon>Phytophthora</taxon>
    </lineage>
</organism>
<accession>G4ZWN3</accession>
<dbReference type="InParanoid" id="G4ZWN3"/>
<dbReference type="RefSeq" id="XP_009532040.1">
    <property type="nucleotide sequence ID" value="XM_009533745.1"/>
</dbReference>
<feature type="region of interest" description="Disordered" evidence="1">
    <location>
        <begin position="166"/>
        <end position="212"/>
    </location>
</feature>
<name>G4ZWN3_PHYSP</name>
<keyword evidence="3" id="KW-1185">Reference proteome</keyword>
<dbReference type="KEGG" id="psoj:PHYSODRAFT_317179"/>
<evidence type="ECO:0000313" key="2">
    <source>
        <dbReference type="EMBL" id="EGZ11707.1"/>
    </source>
</evidence>
<gene>
    <name evidence="2" type="ORF">PHYSODRAFT_317179</name>
</gene>
<dbReference type="OMA" id="WISDTRV"/>
<dbReference type="AlphaFoldDB" id="G4ZWN3"/>
<feature type="compositionally biased region" description="Low complexity" evidence="1">
    <location>
        <begin position="38"/>
        <end position="55"/>
    </location>
</feature>
<feature type="compositionally biased region" description="Low complexity" evidence="1">
    <location>
        <begin position="196"/>
        <end position="212"/>
    </location>
</feature>
<feature type="compositionally biased region" description="Basic and acidic residues" evidence="1">
    <location>
        <begin position="166"/>
        <end position="175"/>
    </location>
</feature>
<evidence type="ECO:0000313" key="3">
    <source>
        <dbReference type="Proteomes" id="UP000002640"/>
    </source>
</evidence>
<proteinExistence type="predicted"/>
<evidence type="ECO:0000256" key="1">
    <source>
        <dbReference type="SAM" id="MobiDB-lite"/>
    </source>
</evidence>
<sequence length="233" mass="25549">MRRGRRELDELTAALADVQARQQSLARGDVLSRPSPLPAAAHDLAAPASGSPPAAKDMPRPPAFQWLKRRVVRRSERKDSALEDLGSLELVASASLVTVRALIGQFIALPPRREFQFVHPTTNAPVDGAQEKDVRAADLAFICIVLLPPREVAVTGDAPTGLDVEQQHRRQRPDTAHPQQPQPPQQTKLPSWISDTRVAARPRTAASTVVAAAVAPSKRVLPDKLKRRRWVEE</sequence>
<feature type="region of interest" description="Disordered" evidence="1">
    <location>
        <begin position="25"/>
        <end position="61"/>
    </location>
</feature>